<reference evidence="2" key="1">
    <citation type="submission" date="2021-03" db="EMBL/GenBank/DDBJ databases">
        <title>Revisited historic fungal species revealed as producer of novel bioactive compounds through whole genome sequencing and comparative genomics.</title>
        <authorList>
            <person name="Vignolle G.A."/>
            <person name="Hochenegger N."/>
            <person name="Mach R.L."/>
            <person name="Mach-Aigner A.R."/>
            <person name="Javad Rahimi M."/>
            <person name="Salim K.A."/>
            <person name="Chan C.M."/>
            <person name="Lim L.B.L."/>
            <person name="Cai F."/>
            <person name="Druzhinina I.S."/>
            <person name="U'Ren J.M."/>
            <person name="Derntl C."/>
        </authorList>
    </citation>
    <scope>NUCLEOTIDE SEQUENCE</scope>
    <source>
        <strain evidence="2">TUCIM 5799</strain>
    </source>
</reference>
<keyword evidence="3" id="KW-1185">Reference proteome</keyword>
<evidence type="ECO:0000313" key="2">
    <source>
        <dbReference type="EMBL" id="KAI1849888.1"/>
    </source>
</evidence>
<feature type="compositionally biased region" description="Polar residues" evidence="1">
    <location>
        <begin position="1500"/>
        <end position="1510"/>
    </location>
</feature>
<feature type="compositionally biased region" description="Basic and acidic residues" evidence="1">
    <location>
        <begin position="1023"/>
        <end position="1033"/>
    </location>
</feature>
<feature type="compositionally biased region" description="Polar residues" evidence="1">
    <location>
        <begin position="308"/>
        <end position="317"/>
    </location>
</feature>
<name>A0A9Q0AIN6_9PEZI</name>
<feature type="region of interest" description="Disordered" evidence="1">
    <location>
        <begin position="354"/>
        <end position="714"/>
    </location>
</feature>
<gene>
    <name evidence="2" type="ORF">JX265_013535</name>
</gene>
<feature type="compositionally biased region" description="Basic and acidic residues" evidence="1">
    <location>
        <begin position="1352"/>
        <end position="1363"/>
    </location>
</feature>
<comment type="caution">
    <text evidence="2">The sequence shown here is derived from an EMBL/GenBank/DDBJ whole genome shotgun (WGS) entry which is preliminary data.</text>
</comment>
<feature type="compositionally biased region" description="Basic and acidic residues" evidence="1">
    <location>
        <begin position="528"/>
        <end position="538"/>
    </location>
</feature>
<accession>A0A9Q0AIN6</accession>
<feature type="compositionally biased region" description="Low complexity" evidence="1">
    <location>
        <begin position="372"/>
        <end position="382"/>
    </location>
</feature>
<feature type="region of interest" description="Disordered" evidence="1">
    <location>
        <begin position="743"/>
        <end position="793"/>
    </location>
</feature>
<feature type="compositionally biased region" description="Basic and acidic residues" evidence="1">
    <location>
        <begin position="1381"/>
        <end position="1392"/>
    </location>
</feature>
<feature type="compositionally biased region" description="Basic and acidic residues" evidence="1">
    <location>
        <begin position="616"/>
        <end position="625"/>
    </location>
</feature>
<protein>
    <submittedName>
        <fullName evidence="2">Uncharacterized protein</fullName>
    </submittedName>
</protein>
<feature type="compositionally biased region" description="Polar residues" evidence="1">
    <location>
        <begin position="1034"/>
        <end position="1045"/>
    </location>
</feature>
<sequence>MDVATLVKQMHDNLSEIHTTITGVSTESHHAQLDELEKKRNDLLDSLRAAFDQEKQELDSKRRTEREEIAEQRRKEDEEREARRRREDEEFQGRNDTEDLQRHEKLDENLKQVDEDTDQRMDEIEEAARRTVDQGRKRLDELEEKRREINRLIDEQLQMPLPSVPTRKRARGEKSVNGTKHGAPVSMPSPSKLEVGLLGNSDKTPETVPTPTVESGESSALVSDEVLKKDGQHEDVRTELRDSVAPEESQARTEAPEVTKSPSLAPHQDQADSQEEGVEGLEGRLAPQTEDSAIGLDPAVEADKTYSRHASLSGSESHSLDPIEESHPPKDEFEKEESGGIQVVTEIHQVPRSSVGPILTSESAGDTNEVLNSSWSNSSIGISDDEPLLLGTKAEPLRTDTSIQTSASGEAAMPSRAIRGSSDSPKGVELDTPKPNSIHSIPREEYDLAKGYAKEDTEDSTGAQCEFGSKDDSSDRPDEDAGNIRPNPGQPKAIEERLRTSNTASHEQDADDCDITPGSPTILNVGDGFEKSHDEAHDSALAWADIPQDNLSSPMKSRPETPTEAGTDTTRGLTTTPDTKQQNPPVELAESLPDSDSDVGGCEAYVVTGPGLYRGRNQDLGDHEPSQPVPTAVIEEQSANTGAIASDLDRINENTSLGSPPNDDDGGSAPGGDGESRGESTTAPERHSEPAGVPFREANHTHERESQGGNVVEDAGCDQGAVEVVHTAGKPVDSHSECAITEGTDIPISRPHYGDGQPRLPVEPGSGGLGLDRLEQPSGMGDVTEPNASDEGQYQHEVPEAVGEMACPGHDVDMVDDCDAEKARYMAGDLPSRNLDVDGSHDNLPVPDEDRDKFNPLLGKRIGKEAPEPAVTSPDDTRSSTCGSTDRQPFALSTSTDLPHSQSSPQETDDHLGMDNERRGHLVDFGTAEAESPSLGHDQVRSSNEPHPHMDDEPRPNEILGVKWGQEPAGEPEEPNECPASLAKQDPGNYLSQDNGVDRQQEANSNPAQRHGSLEETPVNSELHVEPSTKSHSESVISEQVNQGPLQMPGSAVGSLSSVVTQVVPTLMFGKVPKDEATSDQSTNEIYDDRTERLASDNTIDLGASEEAAGTTTMLVTDGNGDNHLSVDPPTRQTTSSPLPVENDTVHGHEDLFDDDNTSSYQDIETDQDDDSAAEIATHHTVSQQNTVHAARDSDGITDSLTSGEGIWKHGQDTVRPSNQSTDDQGTEYLSKGASKLGYPESHDIAKTPNIVPISHQSVPEISPLVLQSDTPTTPKRGGLAASRHAPWNSPQTPPHQTETNAESETSPAAFTPRDVTNVPWHERNDSIPQSLHSQSTLSSAPSSPVHSALPIDKHEPVIRDSWHGPLGNGMRSRAGTQLTDRNDTGDFDPFKYDSGSSFSYNANSPIRNVEMQQPQPQSSRSSLAGSPMFQKLRNMFEVPTGVESSSPPSRSASGNFQPVGRDRSSSLHKSFNLSDTDDSPRRAGFLNEHEDEVDEHSALLQSSNGFDRN</sequence>
<proteinExistence type="predicted"/>
<feature type="compositionally biased region" description="Polar residues" evidence="1">
    <location>
        <begin position="360"/>
        <end position="371"/>
    </location>
</feature>
<feature type="compositionally biased region" description="Polar residues" evidence="1">
    <location>
        <begin position="399"/>
        <end position="408"/>
    </location>
</feature>
<feature type="compositionally biased region" description="Basic and acidic residues" evidence="1">
    <location>
        <begin position="54"/>
        <end position="154"/>
    </location>
</feature>
<feature type="compositionally biased region" description="Basic and acidic residues" evidence="1">
    <location>
        <begin position="674"/>
        <end position="689"/>
    </location>
</feature>
<evidence type="ECO:0000256" key="1">
    <source>
        <dbReference type="SAM" id="MobiDB-lite"/>
    </source>
</evidence>
<feature type="compositionally biased region" description="Low complexity" evidence="1">
    <location>
        <begin position="1413"/>
        <end position="1423"/>
    </location>
</feature>
<feature type="compositionally biased region" description="Acidic residues" evidence="1">
    <location>
        <begin position="1164"/>
        <end position="1173"/>
    </location>
</feature>
<feature type="compositionally biased region" description="Basic and acidic residues" evidence="1">
    <location>
        <begin position="697"/>
        <end position="706"/>
    </location>
</feature>
<feature type="compositionally biased region" description="Polar residues" evidence="1">
    <location>
        <begin position="1289"/>
        <end position="1309"/>
    </location>
</feature>
<feature type="region of interest" description="Disordered" evidence="1">
    <location>
        <begin position="54"/>
        <end position="341"/>
    </location>
</feature>
<feature type="compositionally biased region" description="Low complexity" evidence="1">
    <location>
        <begin position="563"/>
        <end position="579"/>
    </location>
</feature>
<feature type="compositionally biased region" description="Basic and acidic residues" evidence="1">
    <location>
        <begin position="318"/>
        <end position="338"/>
    </location>
</feature>
<feature type="compositionally biased region" description="Polar residues" evidence="1">
    <location>
        <begin position="1395"/>
        <end position="1407"/>
    </location>
</feature>
<feature type="region of interest" description="Disordered" evidence="1">
    <location>
        <begin position="829"/>
        <end position="1056"/>
    </location>
</feature>
<feature type="compositionally biased region" description="Low complexity" evidence="1">
    <location>
        <begin position="1329"/>
        <end position="1351"/>
    </location>
</feature>
<dbReference type="EMBL" id="JAFIMR010000073">
    <property type="protein sequence ID" value="KAI1849888.1"/>
    <property type="molecule type" value="Genomic_DNA"/>
</dbReference>
<organism evidence="2 3">
    <name type="scientific">Neoarthrinium moseri</name>
    <dbReference type="NCBI Taxonomy" id="1658444"/>
    <lineage>
        <taxon>Eukaryota</taxon>
        <taxon>Fungi</taxon>
        <taxon>Dikarya</taxon>
        <taxon>Ascomycota</taxon>
        <taxon>Pezizomycotina</taxon>
        <taxon>Sordariomycetes</taxon>
        <taxon>Xylariomycetidae</taxon>
        <taxon>Amphisphaeriales</taxon>
        <taxon>Apiosporaceae</taxon>
        <taxon>Neoarthrinium</taxon>
    </lineage>
</organism>
<feature type="compositionally biased region" description="Basic and acidic residues" evidence="1">
    <location>
        <begin position="441"/>
        <end position="455"/>
    </location>
</feature>
<feature type="compositionally biased region" description="Basic and acidic residues" evidence="1">
    <location>
        <begin position="938"/>
        <end position="956"/>
    </location>
</feature>
<feature type="region of interest" description="Disordered" evidence="1">
    <location>
        <begin position="1074"/>
        <end position="1510"/>
    </location>
</feature>
<feature type="compositionally biased region" description="Basic and acidic residues" evidence="1">
    <location>
        <begin position="908"/>
        <end position="922"/>
    </location>
</feature>
<feature type="compositionally biased region" description="Polar residues" evidence="1">
    <location>
        <begin position="1215"/>
        <end position="1224"/>
    </location>
</feature>
<feature type="compositionally biased region" description="Basic and acidic residues" evidence="1">
    <location>
        <begin position="225"/>
        <end position="257"/>
    </location>
</feature>
<feature type="compositionally biased region" description="Polar residues" evidence="1">
    <location>
        <begin position="1255"/>
        <end position="1274"/>
    </location>
</feature>
<evidence type="ECO:0000313" key="3">
    <source>
        <dbReference type="Proteomes" id="UP000829685"/>
    </source>
</evidence>
<feature type="compositionally biased region" description="Polar residues" evidence="1">
    <location>
        <begin position="879"/>
        <end position="906"/>
    </location>
</feature>
<dbReference type="Proteomes" id="UP000829685">
    <property type="component" value="Unassembled WGS sequence"/>
</dbReference>
<feature type="compositionally biased region" description="Low complexity" evidence="1">
    <location>
        <begin position="1445"/>
        <end position="1454"/>
    </location>
</feature>